<accession>A0A0W0GFS6</accession>
<evidence type="ECO:0000313" key="2">
    <source>
        <dbReference type="EMBL" id="KTB47405.1"/>
    </source>
</evidence>
<sequence>MHLPLSGFVLLATAAIVGASPFPDTESQKSSRLAVINGLLTVRAAQATACGPVSGANVKGECYDINTTCCLGFYSTGYCPGGKNVRFSSGIR</sequence>
<organism evidence="2 3">
    <name type="scientific">Moniliophthora roreri</name>
    <name type="common">Frosty pod rot fungus</name>
    <name type="synonym">Monilia roreri</name>
    <dbReference type="NCBI Taxonomy" id="221103"/>
    <lineage>
        <taxon>Eukaryota</taxon>
        <taxon>Fungi</taxon>
        <taxon>Dikarya</taxon>
        <taxon>Basidiomycota</taxon>
        <taxon>Agaricomycotina</taxon>
        <taxon>Agaricomycetes</taxon>
        <taxon>Agaricomycetidae</taxon>
        <taxon>Agaricales</taxon>
        <taxon>Marasmiineae</taxon>
        <taxon>Marasmiaceae</taxon>
        <taxon>Moniliophthora</taxon>
    </lineage>
</organism>
<proteinExistence type="predicted"/>
<reference evidence="2 3" key="1">
    <citation type="submission" date="2015-12" db="EMBL/GenBank/DDBJ databases">
        <title>Draft genome sequence of Moniliophthora roreri, the causal agent of frosty pod rot of cacao.</title>
        <authorList>
            <person name="Aime M.C."/>
            <person name="Diaz-Valderrama J.R."/>
            <person name="Kijpornyongpan T."/>
            <person name="Phillips-Mora W."/>
        </authorList>
    </citation>
    <scope>NUCLEOTIDE SEQUENCE [LARGE SCALE GENOMIC DNA]</scope>
    <source>
        <strain evidence="2 3">MCA 2952</strain>
    </source>
</reference>
<evidence type="ECO:0000313" key="3">
    <source>
        <dbReference type="Proteomes" id="UP000054988"/>
    </source>
</evidence>
<feature type="signal peptide" evidence="1">
    <location>
        <begin position="1"/>
        <end position="19"/>
    </location>
</feature>
<keyword evidence="1" id="KW-0732">Signal</keyword>
<gene>
    <name evidence="2" type="ORF">WG66_16</name>
</gene>
<evidence type="ECO:0000256" key="1">
    <source>
        <dbReference type="SAM" id="SignalP"/>
    </source>
</evidence>
<feature type="chain" id="PRO_5006902632" evidence="1">
    <location>
        <begin position="20"/>
        <end position="92"/>
    </location>
</feature>
<dbReference type="AlphaFoldDB" id="A0A0W0GFS6"/>
<dbReference type="Proteomes" id="UP000054988">
    <property type="component" value="Unassembled WGS sequence"/>
</dbReference>
<dbReference type="EMBL" id="LATX01000016">
    <property type="protein sequence ID" value="KTB47405.1"/>
    <property type="molecule type" value="Genomic_DNA"/>
</dbReference>
<comment type="caution">
    <text evidence="2">The sequence shown here is derived from an EMBL/GenBank/DDBJ whole genome shotgun (WGS) entry which is preliminary data.</text>
</comment>
<name>A0A0W0GFS6_MONRR</name>
<protein>
    <submittedName>
        <fullName evidence="2">Uncharacterized protein</fullName>
    </submittedName>
</protein>